<evidence type="ECO:0000256" key="4">
    <source>
        <dbReference type="ARBA" id="ARBA00022553"/>
    </source>
</evidence>
<evidence type="ECO:0000256" key="2">
    <source>
        <dbReference type="ARBA" id="ARBA00004141"/>
    </source>
</evidence>
<evidence type="ECO:0000256" key="12">
    <source>
        <dbReference type="ARBA" id="ARBA00023136"/>
    </source>
</evidence>
<evidence type="ECO:0000259" key="16">
    <source>
        <dbReference type="PROSITE" id="PS50885"/>
    </source>
</evidence>
<dbReference type="Pfam" id="PF00672">
    <property type="entry name" value="HAMP"/>
    <property type="match status" value="1"/>
</dbReference>
<dbReference type="Gene3D" id="3.30.450.20">
    <property type="entry name" value="PAS domain"/>
    <property type="match status" value="1"/>
</dbReference>
<dbReference type="SMART" id="SM00304">
    <property type="entry name" value="HAMP"/>
    <property type="match status" value="1"/>
</dbReference>
<dbReference type="InterPro" id="IPR004358">
    <property type="entry name" value="Sig_transdc_His_kin-like_C"/>
</dbReference>
<dbReference type="InterPro" id="IPR003660">
    <property type="entry name" value="HAMP_dom"/>
</dbReference>
<dbReference type="PANTHER" id="PTHR42878:SF7">
    <property type="entry name" value="SENSOR HISTIDINE KINASE GLRK"/>
    <property type="match status" value="1"/>
</dbReference>
<evidence type="ECO:0000259" key="15">
    <source>
        <dbReference type="PROSITE" id="PS50112"/>
    </source>
</evidence>
<dbReference type="Proteomes" id="UP000054010">
    <property type="component" value="Unassembled WGS sequence"/>
</dbReference>
<comment type="subcellular location">
    <subcellularLocation>
        <location evidence="2">Membrane</location>
        <topology evidence="2">Multi-pass membrane protein</topology>
    </subcellularLocation>
</comment>
<dbReference type="Pfam" id="PF02518">
    <property type="entry name" value="HATPase_c"/>
    <property type="match status" value="1"/>
</dbReference>
<dbReference type="PANTHER" id="PTHR42878">
    <property type="entry name" value="TWO-COMPONENT HISTIDINE KINASE"/>
    <property type="match status" value="1"/>
</dbReference>
<dbReference type="SUPFAM" id="SSF55785">
    <property type="entry name" value="PYP-like sensor domain (PAS domain)"/>
    <property type="match status" value="1"/>
</dbReference>
<dbReference type="GO" id="GO:0030295">
    <property type="term" value="F:protein kinase activator activity"/>
    <property type="evidence" value="ECO:0007669"/>
    <property type="project" value="TreeGrafter"/>
</dbReference>
<evidence type="ECO:0000256" key="13">
    <source>
        <dbReference type="SAM" id="Phobius"/>
    </source>
</evidence>
<evidence type="ECO:0000256" key="3">
    <source>
        <dbReference type="ARBA" id="ARBA00012438"/>
    </source>
</evidence>
<dbReference type="PROSITE" id="PS50112">
    <property type="entry name" value="PAS"/>
    <property type="match status" value="1"/>
</dbReference>
<dbReference type="InterPro" id="IPR050351">
    <property type="entry name" value="BphY/WalK/GraS-like"/>
</dbReference>
<protein>
    <recommendedName>
        <fullName evidence="3">histidine kinase</fullName>
        <ecNumber evidence="3">2.7.13.3</ecNumber>
    </recommendedName>
</protein>
<dbReference type="SUPFAM" id="SSF158472">
    <property type="entry name" value="HAMP domain-like"/>
    <property type="match status" value="1"/>
</dbReference>
<evidence type="ECO:0000256" key="1">
    <source>
        <dbReference type="ARBA" id="ARBA00000085"/>
    </source>
</evidence>
<dbReference type="EC" id="2.7.13.3" evidence="3"/>
<comment type="catalytic activity">
    <reaction evidence="1">
        <text>ATP + protein L-histidine = ADP + protein N-phospho-L-histidine.</text>
        <dbReference type="EC" id="2.7.13.3"/>
    </reaction>
</comment>
<evidence type="ECO:0000256" key="10">
    <source>
        <dbReference type="ARBA" id="ARBA00022989"/>
    </source>
</evidence>
<keyword evidence="4" id="KW-0597">Phosphoprotein</keyword>
<name>E1IH98_9CHLR</name>
<dbReference type="GO" id="GO:0000155">
    <property type="term" value="F:phosphorelay sensor kinase activity"/>
    <property type="evidence" value="ECO:0007669"/>
    <property type="project" value="InterPro"/>
</dbReference>
<feature type="domain" description="Histidine kinase" evidence="14">
    <location>
        <begin position="512"/>
        <end position="733"/>
    </location>
</feature>
<dbReference type="Gene3D" id="6.10.340.10">
    <property type="match status" value="1"/>
</dbReference>
<dbReference type="eggNOG" id="COG4191">
    <property type="taxonomic scope" value="Bacteria"/>
</dbReference>
<feature type="transmembrane region" description="Helical" evidence="13">
    <location>
        <begin position="20"/>
        <end position="41"/>
    </location>
</feature>
<evidence type="ECO:0000259" key="14">
    <source>
        <dbReference type="PROSITE" id="PS50109"/>
    </source>
</evidence>
<dbReference type="CDD" id="cd00082">
    <property type="entry name" value="HisKA"/>
    <property type="match status" value="1"/>
</dbReference>
<proteinExistence type="predicted"/>
<dbReference type="SMART" id="SM00387">
    <property type="entry name" value="HATPase_c"/>
    <property type="match status" value="1"/>
</dbReference>
<keyword evidence="18" id="KW-1185">Reference proteome</keyword>
<dbReference type="PROSITE" id="PS50109">
    <property type="entry name" value="HIS_KIN"/>
    <property type="match status" value="1"/>
</dbReference>
<keyword evidence="9" id="KW-0067">ATP-binding</keyword>
<dbReference type="Pfam" id="PF13188">
    <property type="entry name" value="PAS_8"/>
    <property type="match status" value="1"/>
</dbReference>
<dbReference type="InterPro" id="IPR000014">
    <property type="entry name" value="PAS"/>
</dbReference>
<feature type="domain" description="PAS" evidence="15">
    <location>
        <begin position="394"/>
        <end position="435"/>
    </location>
</feature>
<evidence type="ECO:0000256" key="9">
    <source>
        <dbReference type="ARBA" id="ARBA00022840"/>
    </source>
</evidence>
<keyword evidence="7" id="KW-0547">Nucleotide-binding</keyword>
<dbReference type="InterPro" id="IPR003594">
    <property type="entry name" value="HATPase_dom"/>
</dbReference>
<evidence type="ECO:0000256" key="6">
    <source>
        <dbReference type="ARBA" id="ARBA00022692"/>
    </source>
</evidence>
<dbReference type="InterPro" id="IPR035965">
    <property type="entry name" value="PAS-like_dom_sf"/>
</dbReference>
<dbReference type="EMBL" id="ADVR01000112">
    <property type="protein sequence ID" value="EFO79573.1"/>
    <property type="molecule type" value="Genomic_DNA"/>
</dbReference>
<keyword evidence="12 13" id="KW-0472">Membrane</keyword>
<dbReference type="GO" id="GO:0000156">
    <property type="term" value="F:phosphorelay response regulator activity"/>
    <property type="evidence" value="ECO:0007669"/>
    <property type="project" value="TreeGrafter"/>
</dbReference>
<dbReference type="InterPro" id="IPR003661">
    <property type="entry name" value="HisK_dim/P_dom"/>
</dbReference>
<dbReference type="STRING" id="765420.OSCT_2699"/>
<dbReference type="SUPFAM" id="SSF55874">
    <property type="entry name" value="ATPase domain of HSP90 chaperone/DNA topoisomerase II/histidine kinase"/>
    <property type="match status" value="1"/>
</dbReference>
<keyword evidence="6 13" id="KW-0812">Transmembrane</keyword>
<evidence type="ECO:0000313" key="17">
    <source>
        <dbReference type="EMBL" id="EFO79573.1"/>
    </source>
</evidence>
<dbReference type="CDD" id="cd06225">
    <property type="entry name" value="HAMP"/>
    <property type="match status" value="1"/>
</dbReference>
<dbReference type="PROSITE" id="PS50885">
    <property type="entry name" value="HAMP"/>
    <property type="match status" value="1"/>
</dbReference>
<keyword evidence="10 13" id="KW-1133">Transmembrane helix</keyword>
<dbReference type="GO" id="GO:0007234">
    <property type="term" value="P:osmosensory signaling via phosphorelay pathway"/>
    <property type="evidence" value="ECO:0007669"/>
    <property type="project" value="TreeGrafter"/>
</dbReference>
<keyword evidence="8" id="KW-0418">Kinase</keyword>
<keyword evidence="5" id="KW-0808">Transferase</keyword>
<dbReference type="InterPro" id="IPR036097">
    <property type="entry name" value="HisK_dim/P_sf"/>
</dbReference>
<evidence type="ECO:0000256" key="8">
    <source>
        <dbReference type="ARBA" id="ARBA00022777"/>
    </source>
</evidence>
<dbReference type="AlphaFoldDB" id="E1IH98"/>
<evidence type="ECO:0000256" key="11">
    <source>
        <dbReference type="ARBA" id="ARBA00023012"/>
    </source>
</evidence>
<dbReference type="Pfam" id="PF00512">
    <property type="entry name" value="HisKA"/>
    <property type="match status" value="1"/>
</dbReference>
<dbReference type="InterPro" id="IPR005467">
    <property type="entry name" value="His_kinase_dom"/>
</dbReference>
<accession>E1IH98</accession>
<feature type="transmembrane region" description="Helical" evidence="13">
    <location>
        <begin position="314"/>
        <end position="336"/>
    </location>
</feature>
<evidence type="ECO:0000313" key="18">
    <source>
        <dbReference type="Proteomes" id="UP000054010"/>
    </source>
</evidence>
<dbReference type="Gene3D" id="1.10.287.130">
    <property type="match status" value="1"/>
</dbReference>
<dbReference type="InterPro" id="IPR036890">
    <property type="entry name" value="HATPase_C_sf"/>
</dbReference>
<dbReference type="OrthoDB" id="9796330at2"/>
<dbReference type="eggNOG" id="COG5002">
    <property type="taxonomic scope" value="Bacteria"/>
</dbReference>
<dbReference type="PRINTS" id="PR00344">
    <property type="entry name" value="BCTRLSENSOR"/>
</dbReference>
<feature type="domain" description="HAMP" evidence="16">
    <location>
        <begin position="337"/>
        <end position="389"/>
    </location>
</feature>
<dbReference type="SUPFAM" id="SSF47384">
    <property type="entry name" value="Homodimeric domain of signal transducing histidine kinase"/>
    <property type="match status" value="1"/>
</dbReference>
<sequence length="749" mass="81521">MQRAWRAINSQLRFQIIGPFLLLTVIVAVVGSVVVFFQVAGSLQERFNNQMASVTRTANDAMLNQERANLQFLQEVAFAQPNPSIRAPGVPDAFQRRDVEGLKLALEPFFLLSTRRSSVGLDRLIAFDMRGQTLSDFEKLPDSYGDEYVSHPTLDISGAWFTQRIIGRVADSRGDKYAGLVQLGETLYFATITPVYVGNDVVGGLIAATRADDLLTMLRDRSQAAGVTLYNSSGEVLASTFGTGPGQAESMDAALLASFQESMSASSSIFNAQTVNGREYQFAYIPLVIRGVAVGILAPALSRDYVIATGSDTLWPLVISVFILTVTLFVLGVLIANRITAPLGELARTAEAITQGQFGRRAYVNTENEIGTLAESFNKMTGHLTDLYGQVSSESSQRAAIVESIADGIVVCDTEGRITLVNNAMRQFLNLEAEQPPPIWFSDIPLCELTDGSLGFGSQRAHDLFTLYERIVRVSANRVQTETGDVMGSVCVFQDMTAEVAVDRAKTNFIGTISHELRTPLTVIRGNADLLMRGLAGPLEDDQKVFIESIRQHAGNMTSLISNVIMIAGLDSGSLATDIEPLSIFRPADDAAWPLQSAIKAKGLTLRIEIAKDLPEILADFDQLRMIFHQLIDNARRYTAQGEIIVRAQTLPEYMLVEVADTGRGIAPDMHEQIFERFIRGDGASEGINSSERGIGLGLAICKQLVERQGGKIWVESTPGQGSSFYFTLRYAHATPNTEKPAAPLAAAA</sequence>
<keyword evidence="11" id="KW-0902">Two-component regulatory system</keyword>
<gene>
    <name evidence="17" type="ORF">OSCT_2699</name>
</gene>
<feature type="transmembrane region" description="Helical" evidence="13">
    <location>
        <begin position="282"/>
        <end position="302"/>
    </location>
</feature>
<dbReference type="GO" id="GO:0016020">
    <property type="term" value="C:membrane"/>
    <property type="evidence" value="ECO:0007669"/>
    <property type="project" value="UniProtKB-SubCell"/>
</dbReference>
<evidence type="ECO:0000256" key="5">
    <source>
        <dbReference type="ARBA" id="ARBA00022679"/>
    </source>
</evidence>
<dbReference type="GO" id="GO:0005524">
    <property type="term" value="F:ATP binding"/>
    <property type="evidence" value="ECO:0007669"/>
    <property type="project" value="UniProtKB-KW"/>
</dbReference>
<organism evidence="17 18">
    <name type="scientific">Oscillochloris trichoides DG-6</name>
    <dbReference type="NCBI Taxonomy" id="765420"/>
    <lineage>
        <taxon>Bacteria</taxon>
        <taxon>Bacillati</taxon>
        <taxon>Chloroflexota</taxon>
        <taxon>Chloroflexia</taxon>
        <taxon>Chloroflexales</taxon>
        <taxon>Chloroflexineae</taxon>
        <taxon>Oscillochloridaceae</taxon>
        <taxon>Oscillochloris</taxon>
    </lineage>
</organism>
<dbReference type="FunFam" id="3.30.565.10:FF:000006">
    <property type="entry name" value="Sensor histidine kinase WalK"/>
    <property type="match status" value="1"/>
</dbReference>
<dbReference type="Gene3D" id="3.30.565.10">
    <property type="entry name" value="Histidine kinase-like ATPase, C-terminal domain"/>
    <property type="match status" value="1"/>
</dbReference>
<reference evidence="17 18" key="1">
    <citation type="journal article" date="2011" name="J. Bacteriol.">
        <title>Draft genome sequence of the anoxygenic filamentous phototrophic bacterium Oscillochloris trichoides subsp. DG-6.</title>
        <authorList>
            <person name="Kuznetsov B.B."/>
            <person name="Ivanovsky R.N."/>
            <person name="Keppen O.I."/>
            <person name="Sukhacheva M.V."/>
            <person name="Bumazhkin B.K."/>
            <person name="Patutina E.O."/>
            <person name="Beletsky A.V."/>
            <person name="Mardanov A.V."/>
            <person name="Baslerov R.V."/>
            <person name="Panteleeva A.N."/>
            <person name="Kolganova T.V."/>
            <person name="Ravin N.V."/>
            <person name="Skryabin K.G."/>
        </authorList>
    </citation>
    <scope>NUCLEOTIDE SEQUENCE [LARGE SCALE GENOMIC DNA]</scope>
    <source>
        <strain evidence="17 18">DG-6</strain>
    </source>
</reference>
<dbReference type="SMART" id="SM00388">
    <property type="entry name" value="HisKA"/>
    <property type="match status" value="1"/>
</dbReference>
<dbReference type="HOGENOM" id="CLU_000445_89_6_0"/>
<dbReference type="CDD" id="cd00130">
    <property type="entry name" value="PAS"/>
    <property type="match status" value="1"/>
</dbReference>
<dbReference type="SMART" id="SM00091">
    <property type="entry name" value="PAS"/>
    <property type="match status" value="1"/>
</dbReference>
<evidence type="ECO:0000256" key="7">
    <source>
        <dbReference type="ARBA" id="ARBA00022741"/>
    </source>
</evidence>
<comment type="caution">
    <text evidence="17">The sequence shown here is derived from an EMBL/GenBank/DDBJ whole genome shotgun (WGS) entry which is preliminary data.</text>
</comment>